<evidence type="ECO:0000256" key="3">
    <source>
        <dbReference type="ARBA" id="ARBA00022676"/>
    </source>
</evidence>
<keyword evidence="5" id="KW-0460">Magnesium</keyword>
<dbReference type="SUPFAM" id="SSF53448">
    <property type="entry name" value="Nucleotide-diphospho-sugar transferases"/>
    <property type="match status" value="1"/>
</dbReference>
<dbReference type="RefSeq" id="WP_061913457.1">
    <property type="nucleotide sequence ID" value="NZ_DF967971.1"/>
</dbReference>
<dbReference type="EMBL" id="LGHJ01000024">
    <property type="protein sequence ID" value="KPL72334.1"/>
    <property type="molecule type" value="Genomic_DNA"/>
</dbReference>
<keyword evidence="12" id="KW-1185">Reference proteome</keyword>
<comment type="catalytic activity">
    <reaction evidence="9">
        <text>an NDP-alpha-D-glucose + (2R)-3-phosphoglycerate = (2R)-2-O-(alpha-D-glucopyranosyl)-3-phospho-glycerate + a ribonucleoside 5'-diphosphate + H(+)</text>
        <dbReference type="Rhea" id="RHEA:47244"/>
        <dbReference type="ChEBI" id="CHEBI:15378"/>
        <dbReference type="ChEBI" id="CHEBI:57930"/>
        <dbReference type="ChEBI" id="CHEBI:58272"/>
        <dbReference type="ChEBI" id="CHEBI:62600"/>
        <dbReference type="ChEBI" id="CHEBI:76533"/>
        <dbReference type="EC" id="2.4.1.266"/>
    </reaction>
    <physiologicalReaction direction="left-to-right" evidence="9">
        <dbReference type="Rhea" id="RHEA:47245"/>
    </physiologicalReaction>
</comment>
<name>A0A0P6WT90_9CHLR</name>
<reference evidence="11 12" key="1">
    <citation type="submission" date="2015-07" db="EMBL/GenBank/DDBJ databases">
        <title>Draft genome of Bellilinea caldifistulae DSM 17877.</title>
        <authorList>
            <person name="Hemp J."/>
            <person name="Ward L.M."/>
            <person name="Pace L.A."/>
            <person name="Fischer W.W."/>
        </authorList>
    </citation>
    <scope>NUCLEOTIDE SEQUENCE [LARGE SCALE GENOMIC DNA]</scope>
    <source>
        <strain evidence="11 12">GOMI-1</strain>
    </source>
</reference>
<dbReference type="PANTHER" id="PTHR48090">
    <property type="entry name" value="UNDECAPRENYL-PHOSPHATE 4-DEOXY-4-FORMAMIDO-L-ARABINOSE TRANSFERASE-RELATED"/>
    <property type="match status" value="1"/>
</dbReference>
<evidence type="ECO:0000256" key="7">
    <source>
        <dbReference type="ARBA" id="ARBA00040894"/>
    </source>
</evidence>
<proteinExistence type="inferred from homology"/>
<dbReference type="PANTHER" id="PTHR48090:SF10">
    <property type="entry name" value="GLUCOSYL-3-PHOSPHOGLYCERATE SYNTHASE"/>
    <property type="match status" value="1"/>
</dbReference>
<protein>
    <recommendedName>
        <fullName evidence="7">Glucosyl-3-phosphoglycerate synthase</fullName>
        <ecNumber evidence="6">2.4.1.266</ecNumber>
    </recommendedName>
</protein>
<evidence type="ECO:0000256" key="6">
    <source>
        <dbReference type="ARBA" id="ARBA00039022"/>
    </source>
</evidence>
<comment type="similarity">
    <text evidence="2">Belongs to the glycosyltransferase 2 family.</text>
</comment>
<dbReference type="CDD" id="cd00761">
    <property type="entry name" value="Glyco_tranf_GTA_type"/>
    <property type="match status" value="1"/>
</dbReference>
<dbReference type="Pfam" id="PF00535">
    <property type="entry name" value="Glycos_transf_2"/>
    <property type="match status" value="1"/>
</dbReference>
<comment type="catalytic activity">
    <reaction evidence="8">
        <text>(2R)-3-phosphoglycerate + UDP-alpha-D-glucose = (2R)-2-O-(alpha-D-glucopyranosyl)-3-phospho-glycerate + UDP + H(+)</text>
        <dbReference type="Rhea" id="RHEA:31319"/>
        <dbReference type="ChEBI" id="CHEBI:15378"/>
        <dbReference type="ChEBI" id="CHEBI:58223"/>
        <dbReference type="ChEBI" id="CHEBI:58272"/>
        <dbReference type="ChEBI" id="CHEBI:58885"/>
        <dbReference type="ChEBI" id="CHEBI:62600"/>
        <dbReference type="EC" id="2.4.1.266"/>
    </reaction>
    <physiologicalReaction direction="left-to-right" evidence="8">
        <dbReference type="Rhea" id="RHEA:31320"/>
    </physiologicalReaction>
</comment>
<dbReference type="GO" id="GO:0016757">
    <property type="term" value="F:glycosyltransferase activity"/>
    <property type="evidence" value="ECO:0007669"/>
    <property type="project" value="UniProtKB-KW"/>
</dbReference>
<organism evidence="11 12">
    <name type="scientific">Bellilinea caldifistulae</name>
    <dbReference type="NCBI Taxonomy" id="360411"/>
    <lineage>
        <taxon>Bacteria</taxon>
        <taxon>Bacillati</taxon>
        <taxon>Chloroflexota</taxon>
        <taxon>Anaerolineae</taxon>
        <taxon>Anaerolineales</taxon>
        <taxon>Anaerolineaceae</taxon>
        <taxon>Bellilinea</taxon>
    </lineage>
</organism>
<dbReference type="Gene3D" id="3.90.550.10">
    <property type="entry name" value="Spore Coat Polysaccharide Biosynthesis Protein SpsA, Chain A"/>
    <property type="match status" value="1"/>
</dbReference>
<sequence>MSKPRCSIVIRAYNEEKHIGRLLSGILQQTVQDVQIVLVDSGSTDATVAIASRFPVEVVHIRPQEFTFGRSLNMGIARARADVVVMASAHVYPVYPDWLERLLEPFEDGQVAVAYGKQRGAATTHYSEHQVFRRWFPDQSTLRQPHPFCNNANAAIRRALWEQHAYDELLTGLEDLAWARWAQSQGYGVAYVAEAEVIHVHQETWRGIYNRYRREGMAFKQIYPQEHFRFTDFVRLWVSNVWSDWRAAASDGLLAKEWANIVRFRLMQFWGTYQGYRQSGPLTWQLKQTFYYPNLNEPPNGQTVRRDVQPIQYKEGNE</sequence>
<dbReference type="Proteomes" id="UP000050514">
    <property type="component" value="Unassembled WGS sequence"/>
</dbReference>
<dbReference type="OrthoDB" id="5291101at2"/>
<evidence type="ECO:0000259" key="10">
    <source>
        <dbReference type="Pfam" id="PF00535"/>
    </source>
</evidence>
<evidence type="ECO:0000256" key="2">
    <source>
        <dbReference type="ARBA" id="ARBA00006739"/>
    </source>
</evidence>
<feature type="domain" description="Glycosyltransferase 2-like" evidence="10">
    <location>
        <begin position="7"/>
        <end position="160"/>
    </location>
</feature>
<comment type="cofactor">
    <cofactor evidence="1">
        <name>Mg(2+)</name>
        <dbReference type="ChEBI" id="CHEBI:18420"/>
    </cofactor>
</comment>
<evidence type="ECO:0000256" key="4">
    <source>
        <dbReference type="ARBA" id="ARBA00022679"/>
    </source>
</evidence>
<gene>
    <name evidence="11" type="ORF">AC812_15990</name>
</gene>
<dbReference type="InterPro" id="IPR001173">
    <property type="entry name" value="Glyco_trans_2-like"/>
</dbReference>
<evidence type="ECO:0000256" key="9">
    <source>
        <dbReference type="ARBA" id="ARBA00048997"/>
    </source>
</evidence>
<accession>A0A0P6WT90</accession>
<evidence type="ECO:0000256" key="5">
    <source>
        <dbReference type="ARBA" id="ARBA00022842"/>
    </source>
</evidence>
<dbReference type="EC" id="2.4.1.266" evidence="6"/>
<evidence type="ECO:0000313" key="12">
    <source>
        <dbReference type="Proteomes" id="UP000050514"/>
    </source>
</evidence>
<evidence type="ECO:0000256" key="1">
    <source>
        <dbReference type="ARBA" id="ARBA00001946"/>
    </source>
</evidence>
<dbReference type="AlphaFoldDB" id="A0A0P6WT90"/>
<keyword evidence="3" id="KW-0328">Glycosyltransferase</keyword>
<dbReference type="STRING" id="360411.AC812_15990"/>
<keyword evidence="4 11" id="KW-0808">Transferase</keyword>
<dbReference type="InterPro" id="IPR050256">
    <property type="entry name" value="Glycosyltransferase_2"/>
</dbReference>
<evidence type="ECO:0000313" key="11">
    <source>
        <dbReference type="EMBL" id="KPL72334.1"/>
    </source>
</evidence>
<dbReference type="InterPro" id="IPR029044">
    <property type="entry name" value="Nucleotide-diphossugar_trans"/>
</dbReference>
<evidence type="ECO:0000256" key="8">
    <source>
        <dbReference type="ARBA" id="ARBA00048689"/>
    </source>
</evidence>
<dbReference type="PATRIC" id="fig|360411.5.peg.1071"/>
<comment type="caution">
    <text evidence="11">The sequence shown here is derived from an EMBL/GenBank/DDBJ whole genome shotgun (WGS) entry which is preliminary data.</text>
</comment>